<dbReference type="PANTHER" id="PTHR43798">
    <property type="entry name" value="MONOACYLGLYCEROL LIPASE"/>
    <property type="match status" value="1"/>
</dbReference>
<comment type="caution">
    <text evidence="2">The sequence shown here is derived from an EMBL/GenBank/DDBJ whole genome shotgun (WGS) entry which is preliminary data.</text>
</comment>
<keyword evidence="3" id="KW-1185">Reference proteome</keyword>
<dbReference type="InterPro" id="IPR000073">
    <property type="entry name" value="AB_hydrolase_1"/>
</dbReference>
<dbReference type="InterPro" id="IPR050266">
    <property type="entry name" value="AB_hydrolase_sf"/>
</dbReference>
<dbReference type="Pfam" id="PF00561">
    <property type="entry name" value="Abhydrolase_1"/>
    <property type="match status" value="1"/>
</dbReference>
<sequence length="261" mass="29793">MEMGVMKRTLYQDLDIAYYTSGSGRKALVFIHGWSCSSVLWGGQGALSRQHRAIFIDLPGHGKSSAPQTEYSREFFARAIKAVLENEDLTQCVLVAHSLGGPIATMLLRLYPSTVASIVYVDSFFINSENYLPKVDRKKLAERLQDDEYFEAKIEGFGTERTTAEVRAAIRSTMLKTKTHVRVNAITTNFLPHAWRWEDVYDIPALLIATPRFAKIDQQWLHHLPQLKISVWEGHGHFLFMEDCDRFNAEVQKFLEKHSLG</sequence>
<dbReference type="InterPro" id="IPR029058">
    <property type="entry name" value="AB_hydrolase_fold"/>
</dbReference>
<dbReference type="GO" id="GO:0016020">
    <property type="term" value="C:membrane"/>
    <property type="evidence" value="ECO:0007669"/>
    <property type="project" value="TreeGrafter"/>
</dbReference>
<dbReference type="EMBL" id="LVVK01000006">
    <property type="protein sequence ID" value="OPB44708.1"/>
    <property type="molecule type" value="Genomic_DNA"/>
</dbReference>
<feature type="domain" description="AB hydrolase-1" evidence="1">
    <location>
        <begin position="27"/>
        <end position="138"/>
    </location>
</feature>
<reference evidence="2 3" key="1">
    <citation type="submission" date="2016-04" db="EMBL/GenBank/DDBJ databases">
        <title>Multiple horizontal gene transfer events from other fungi enriched the ability of the initially mycotrophic fungus Trichoderma (Ascomycota) to feed on dead plant biomass.</title>
        <authorList>
            <person name="Atanasova L."/>
            <person name="Chenthamara K."/>
            <person name="Zhang J."/>
            <person name="Grujic M."/>
            <person name="Henrissat B."/>
            <person name="Kuo A."/>
            <person name="Aertz A."/>
            <person name="Salamov A."/>
            <person name="Lipzen A."/>
            <person name="Labutti K."/>
            <person name="Barry K."/>
            <person name="Miao Y."/>
            <person name="Rahimi M.J."/>
            <person name="Shen Q."/>
            <person name="Grigoriev I.V."/>
            <person name="Kubicek C.P."/>
            <person name="Druzhinina I.S."/>
        </authorList>
    </citation>
    <scope>NUCLEOTIDE SEQUENCE [LARGE SCALE GENOMIC DNA]</scope>
    <source>
        <strain evidence="2 3">NJAU 4742</strain>
    </source>
</reference>
<evidence type="ECO:0000313" key="3">
    <source>
        <dbReference type="Proteomes" id="UP000191004"/>
    </source>
</evidence>
<dbReference type="Gene3D" id="3.40.50.1820">
    <property type="entry name" value="alpha/beta hydrolase"/>
    <property type="match status" value="1"/>
</dbReference>
<accession>A0A1T3CUE3</accession>
<evidence type="ECO:0000313" key="2">
    <source>
        <dbReference type="EMBL" id="OPB44708.1"/>
    </source>
</evidence>
<organism evidence="2 3">
    <name type="scientific">Trichoderma guizhouense</name>
    <dbReference type="NCBI Taxonomy" id="1491466"/>
    <lineage>
        <taxon>Eukaryota</taxon>
        <taxon>Fungi</taxon>
        <taxon>Dikarya</taxon>
        <taxon>Ascomycota</taxon>
        <taxon>Pezizomycotina</taxon>
        <taxon>Sordariomycetes</taxon>
        <taxon>Hypocreomycetidae</taxon>
        <taxon>Hypocreales</taxon>
        <taxon>Hypocreaceae</taxon>
        <taxon>Trichoderma</taxon>
    </lineage>
</organism>
<dbReference type="AlphaFoldDB" id="A0A1T3CUE3"/>
<dbReference type="SUPFAM" id="SSF53474">
    <property type="entry name" value="alpha/beta-Hydrolases"/>
    <property type="match status" value="1"/>
</dbReference>
<gene>
    <name evidence="2" type="ORF">A0O28_0088450</name>
</gene>
<protein>
    <recommendedName>
        <fullName evidence="1">AB hydrolase-1 domain-containing protein</fullName>
    </recommendedName>
</protein>
<proteinExistence type="predicted"/>
<dbReference type="Proteomes" id="UP000191004">
    <property type="component" value="Unassembled WGS sequence"/>
</dbReference>
<name>A0A1T3CUE3_9HYPO</name>
<evidence type="ECO:0000259" key="1">
    <source>
        <dbReference type="Pfam" id="PF00561"/>
    </source>
</evidence>
<dbReference type="PANTHER" id="PTHR43798:SF33">
    <property type="entry name" value="HYDROLASE, PUTATIVE (AFU_ORTHOLOGUE AFUA_2G14860)-RELATED"/>
    <property type="match status" value="1"/>
</dbReference>